<feature type="transmembrane region" description="Helical" evidence="5">
    <location>
        <begin position="146"/>
        <end position="165"/>
    </location>
</feature>
<feature type="transmembrane region" description="Helical" evidence="5">
    <location>
        <begin position="192"/>
        <end position="212"/>
    </location>
</feature>
<dbReference type="EMBL" id="CP048630">
    <property type="protein sequence ID" value="QIB34378.1"/>
    <property type="molecule type" value="Genomic_DNA"/>
</dbReference>
<dbReference type="Proteomes" id="UP000464751">
    <property type="component" value="Chromosome"/>
</dbReference>
<proteinExistence type="predicted"/>
<feature type="transmembrane region" description="Helical" evidence="5">
    <location>
        <begin position="242"/>
        <end position="259"/>
    </location>
</feature>
<keyword evidence="3 5" id="KW-1133">Transmembrane helix</keyword>
<feature type="transmembrane region" description="Helical" evidence="5">
    <location>
        <begin position="120"/>
        <end position="140"/>
    </location>
</feature>
<dbReference type="KEGG" id="apra:G3A50_12170"/>
<feature type="transmembrane region" description="Helical" evidence="5">
    <location>
        <begin position="72"/>
        <end position="90"/>
    </location>
</feature>
<reference evidence="7 8" key="1">
    <citation type="submission" date="2020-02" db="EMBL/GenBank/DDBJ databases">
        <authorList>
            <person name="Li G."/>
        </authorList>
    </citation>
    <scope>NUCLEOTIDE SEQUENCE [LARGE SCALE GENOMIC DNA]</scope>
    <source>
        <strain evidence="7 8">DSM 102029</strain>
    </source>
</reference>
<evidence type="ECO:0000256" key="5">
    <source>
        <dbReference type="SAM" id="Phobius"/>
    </source>
</evidence>
<name>A0A6P1YLY4_9HYPH</name>
<comment type="subcellular location">
    <subcellularLocation>
        <location evidence="1">Membrane</location>
        <topology evidence="1">Multi-pass membrane protein</topology>
    </subcellularLocation>
</comment>
<organism evidence="7 8">
    <name type="scientific">Ancylobacter pratisalsi</name>
    <dbReference type="NCBI Taxonomy" id="1745854"/>
    <lineage>
        <taxon>Bacteria</taxon>
        <taxon>Pseudomonadati</taxon>
        <taxon>Pseudomonadota</taxon>
        <taxon>Alphaproteobacteria</taxon>
        <taxon>Hyphomicrobiales</taxon>
        <taxon>Xanthobacteraceae</taxon>
        <taxon>Ancylobacter</taxon>
    </lineage>
</organism>
<keyword evidence="2 5" id="KW-0812">Transmembrane</keyword>
<keyword evidence="4 5" id="KW-0472">Membrane</keyword>
<evidence type="ECO:0000313" key="7">
    <source>
        <dbReference type="EMBL" id="QIB34378.1"/>
    </source>
</evidence>
<feature type="transmembrane region" description="Helical" evidence="5">
    <location>
        <begin position="37"/>
        <end position="60"/>
    </location>
</feature>
<feature type="domain" description="Integral membrane bound transporter" evidence="6">
    <location>
        <begin position="204"/>
        <end position="328"/>
    </location>
</feature>
<sequence>MAGRDSLPPSPAELPFWHGDGLAARSIRFALTVMAPIAGGLLVGVDTWLIYAIVTSILAFALDTGGSPPHRFTLMAVAGLVVIVGTGVGTLAAGHVGLMLVAVAGAGALYALVESLDPSAAVAARFLCLTLAIGALFAPLDAREAGVVVAYAIYAWGVSIAWDLVTGTRRPSTAPSLAMVVSRLRATERERWVFAAAVAIAVPLALLTSLSLGLHRPYWTLIVVVIVLRADALSSRREMGQMLLGTMLGIGVALVYGYALPFHSALLAGMALAALIRWPAQQLNGALGAAALTAFIMLLLEFIAGGVTGASHDIFERFVDVAVGCGFAGVALALDRLGQFLLRRHRLGEGRRSGS</sequence>
<dbReference type="Pfam" id="PF13515">
    <property type="entry name" value="FUSC_2"/>
    <property type="match status" value="1"/>
</dbReference>
<dbReference type="RefSeq" id="WP_163075522.1">
    <property type="nucleotide sequence ID" value="NZ_CP048630.1"/>
</dbReference>
<feature type="transmembrane region" description="Helical" evidence="5">
    <location>
        <begin position="96"/>
        <end position="113"/>
    </location>
</feature>
<dbReference type="GO" id="GO:0016020">
    <property type="term" value="C:membrane"/>
    <property type="evidence" value="ECO:0007669"/>
    <property type="project" value="UniProtKB-SubCell"/>
</dbReference>
<evidence type="ECO:0000256" key="4">
    <source>
        <dbReference type="ARBA" id="ARBA00023136"/>
    </source>
</evidence>
<evidence type="ECO:0000256" key="1">
    <source>
        <dbReference type="ARBA" id="ARBA00004141"/>
    </source>
</evidence>
<evidence type="ECO:0000256" key="3">
    <source>
        <dbReference type="ARBA" id="ARBA00022989"/>
    </source>
</evidence>
<evidence type="ECO:0000259" key="6">
    <source>
        <dbReference type="Pfam" id="PF13515"/>
    </source>
</evidence>
<feature type="transmembrane region" description="Helical" evidence="5">
    <location>
        <begin position="287"/>
        <end position="308"/>
    </location>
</feature>
<keyword evidence="8" id="KW-1185">Reference proteome</keyword>
<accession>A0A6P1YLY4</accession>
<dbReference type="InterPro" id="IPR049453">
    <property type="entry name" value="Memb_transporter_dom"/>
</dbReference>
<protein>
    <submittedName>
        <fullName evidence="7">FUSC family protein</fullName>
    </submittedName>
</protein>
<gene>
    <name evidence="7" type="ORF">G3A50_12170</name>
</gene>
<evidence type="ECO:0000256" key="2">
    <source>
        <dbReference type="ARBA" id="ARBA00022692"/>
    </source>
</evidence>
<evidence type="ECO:0000313" key="8">
    <source>
        <dbReference type="Proteomes" id="UP000464751"/>
    </source>
</evidence>
<dbReference type="AlphaFoldDB" id="A0A6P1YLY4"/>